<dbReference type="EMBL" id="CP060007">
    <property type="protein sequence ID" value="QNA44516.1"/>
    <property type="molecule type" value="Genomic_DNA"/>
</dbReference>
<accession>A0A7G5XGB3</accession>
<evidence type="ECO:0000313" key="2">
    <source>
        <dbReference type="Proteomes" id="UP000515344"/>
    </source>
</evidence>
<evidence type="ECO:0000313" key="1">
    <source>
        <dbReference type="EMBL" id="QNA44516.1"/>
    </source>
</evidence>
<sequence>MPQGYCSLCGSFCELTFEHVPPRSAFNKKTRYKIVPFEKVLKSENILEANFSAKIEQGGLGYYSLCNKCNNFLGLNYVKSYSAYSNSFIEFAKKTQFNFFSLTMHDFEAAKVLKQIVSMFLSLNSWDFAKENPDLREYVLNPESKNLPQKIRVFSYLNSEGQIRTSTFSVIGNLKSSATILASEITFPPLGHVMTIDFKGHLPNHFELTEFKNVSHNELITTDFNLYRLPTYLPFPLDYRQKTEIEDVIQKNK</sequence>
<dbReference type="Proteomes" id="UP000515344">
    <property type="component" value="Chromosome"/>
</dbReference>
<protein>
    <recommendedName>
        <fullName evidence="3">HNH endonuclease</fullName>
    </recommendedName>
</protein>
<name>A0A7G5XGB3_9BACT</name>
<dbReference type="AlphaFoldDB" id="A0A7G5XGB3"/>
<dbReference type="RefSeq" id="WP_182802787.1">
    <property type="nucleotide sequence ID" value="NZ_CP060007.1"/>
</dbReference>
<gene>
    <name evidence="1" type="ORF">H4075_21060</name>
</gene>
<keyword evidence="2" id="KW-1185">Reference proteome</keyword>
<proteinExistence type="predicted"/>
<evidence type="ECO:0008006" key="3">
    <source>
        <dbReference type="Google" id="ProtNLM"/>
    </source>
</evidence>
<dbReference type="KEGG" id="lacs:H4075_21060"/>
<reference evidence="2" key="1">
    <citation type="submission" date="2020-08" db="EMBL/GenBank/DDBJ databases">
        <title>Lacibacter sp. S13-6-6 genome sequencing.</title>
        <authorList>
            <person name="Jin L."/>
        </authorList>
    </citation>
    <scope>NUCLEOTIDE SEQUENCE [LARGE SCALE GENOMIC DNA]</scope>
    <source>
        <strain evidence="2">S13-6-6</strain>
    </source>
</reference>
<organism evidence="1 2">
    <name type="scientific">Lacibacter sediminis</name>
    <dbReference type="NCBI Taxonomy" id="2760713"/>
    <lineage>
        <taxon>Bacteria</taxon>
        <taxon>Pseudomonadati</taxon>
        <taxon>Bacteroidota</taxon>
        <taxon>Chitinophagia</taxon>
        <taxon>Chitinophagales</taxon>
        <taxon>Chitinophagaceae</taxon>
        <taxon>Lacibacter</taxon>
    </lineage>
</organism>